<dbReference type="GO" id="GO:0009376">
    <property type="term" value="C:HslUV protease complex"/>
    <property type="evidence" value="ECO:0007669"/>
    <property type="project" value="UniProtKB-UniRule"/>
</dbReference>
<feature type="binding site" evidence="14">
    <location>
        <position position="160"/>
    </location>
    <ligand>
        <name>Na(+)</name>
        <dbReference type="ChEBI" id="CHEBI:29101"/>
    </ligand>
</feature>
<evidence type="ECO:0000256" key="10">
    <source>
        <dbReference type="ARBA" id="ARBA00052385"/>
    </source>
</evidence>
<keyword evidence="7 14" id="KW-0479">Metal-binding</keyword>
<dbReference type="InterPro" id="IPR022281">
    <property type="entry name" value="ATP-dep_Prtase_HsIV_su"/>
</dbReference>
<comment type="catalytic activity">
    <reaction evidence="10 14">
        <text>ATP-dependent cleavage of peptide bonds with broad specificity.</text>
        <dbReference type="EC" id="3.4.25.2"/>
    </reaction>
</comment>
<dbReference type="NCBIfam" id="TIGR03692">
    <property type="entry name" value="ATP_dep_HslV"/>
    <property type="match status" value="1"/>
</dbReference>
<gene>
    <name evidence="14" type="primary">hslV</name>
    <name evidence="15" type="ORF">A2527_10365</name>
</gene>
<dbReference type="InterPro" id="IPR023333">
    <property type="entry name" value="Proteasome_suB-type"/>
</dbReference>
<evidence type="ECO:0000256" key="12">
    <source>
        <dbReference type="ARBA" id="ARBA00066335"/>
    </source>
</evidence>
<feature type="binding site" evidence="14">
    <location>
        <position position="163"/>
    </location>
    <ligand>
        <name>Na(+)</name>
        <dbReference type="ChEBI" id="CHEBI:29101"/>
    </ligand>
</feature>
<dbReference type="NCBIfam" id="NF003964">
    <property type="entry name" value="PRK05456.1"/>
    <property type="match status" value="1"/>
</dbReference>
<evidence type="ECO:0000256" key="2">
    <source>
        <dbReference type="ARBA" id="ARBA00006053"/>
    </source>
</evidence>
<feature type="binding site" evidence="14">
    <location>
        <position position="157"/>
    </location>
    <ligand>
        <name>Na(+)</name>
        <dbReference type="ChEBI" id="CHEBI:29101"/>
    </ligand>
</feature>
<dbReference type="PANTHER" id="PTHR32194">
    <property type="entry name" value="METALLOPROTEASE TLDD"/>
    <property type="match status" value="1"/>
</dbReference>
<dbReference type="GO" id="GO:0004298">
    <property type="term" value="F:threonine-type endopeptidase activity"/>
    <property type="evidence" value="ECO:0007669"/>
    <property type="project" value="UniProtKB-KW"/>
</dbReference>
<dbReference type="AlphaFoldDB" id="A0A1F6GGI1"/>
<evidence type="ECO:0000256" key="3">
    <source>
        <dbReference type="ARBA" id="ARBA00022490"/>
    </source>
</evidence>
<organism evidence="15 16">
    <name type="scientific">Candidatus Lambdaproteobacteria bacterium RIFOXYD2_FULL_50_16</name>
    <dbReference type="NCBI Taxonomy" id="1817772"/>
    <lineage>
        <taxon>Bacteria</taxon>
        <taxon>Pseudomonadati</taxon>
        <taxon>Pseudomonadota</taxon>
        <taxon>Candidatus Lambdaproteobacteria</taxon>
    </lineage>
</organism>
<dbReference type="Gene3D" id="3.60.20.10">
    <property type="entry name" value="Glutamine Phosphoribosylpyrophosphate, subunit 1, domain 1"/>
    <property type="match status" value="1"/>
</dbReference>
<comment type="subunit">
    <text evidence="11 14">A double ring-shaped homohexamer of HslV is capped on each side by a ring-shaped HslU homohexamer. The assembly of the HslU/HslV complex is dependent on binding of ATP.</text>
</comment>
<dbReference type="EC" id="3.4.25.2" evidence="12 14"/>
<comment type="similarity">
    <text evidence="2 14">Belongs to the peptidase T1B family. HslV subfamily.</text>
</comment>
<dbReference type="EMBL" id="MFNE01000003">
    <property type="protein sequence ID" value="OGG97210.1"/>
    <property type="molecule type" value="Genomic_DNA"/>
</dbReference>
<dbReference type="PIRSF" id="PIRSF039093">
    <property type="entry name" value="HslV"/>
    <property type="match status" value="1"/>
</dbReference>
<evidence type="ECO:0000256" key="1">
    <source>
        <dbReference type="ARBA" id="ARBA00004496"/>
    </source>
</evidence>
<feature type="active site" evidence="14">
    <location>
        <position position="2"/>
    </location>
</feature>
<comment type="caution">
    <text evidence="15">The sequence shown here is derived from an EMBL/GenBank/DDBJ whole genome shotgun (WGS) entry which is preliminary data.</text>
</comment>
<accession>A0A1F6GGI1</accession>
<evidence type="ECO:0000256" key="11">
    <source>
        <dbReference type="ARBA" id="ARBA00064434"/>
    </source>
</evidence>
<protein>
    <recommendedName>
        <fullName evidence="13 14">ATP-dependent protease subunit HslV</fullName>
        <ecNumber evidence="12 14">3.4.25.2</ecNumber>
    </recommendedName>
</protein>
<dbReference type="GO" id="GO:0046872">
    <property type="term" value="F:metal ion binding"/>
    <property type="evidence" value="ECO:0007669"/>
    <property type="project" value="UniProtKB-KW"/>
</dbReference>
<keyword evidence="8 14" id="KW-0378">Hydrolase</keyword>
<proteinExistence type="inferred from homology"/>
<dbReference type="PANTHER" id="PTHR32194:SF0">
    <property type="entry name" value="ATP-DEPENDENT PROTEASE SUBUNIT HSLV"/>
    <property type="match status" value="1"/>
</dbReference>
<keyword evidence="4 14" id="KW-0021">Allosteric enzyme</keyword>
<keyword evidence="5 14" id="KW-0645">Protease</keyword>
<evidence type="ECO:0000256" key="4">
    <source>
        <dbReference type="ARBA" id="ARBA00022533"/>
    </source>
</evidence>
<comment type="activity regulation">
    <text evidence="14">Allosterically activated by HslU binding.</text>
</comment>
<evidence type="ECO:0000256" key="14">
    <source>
        <dbReference type="HAMAP-Rule" id="MF_00248"/>
    </source>
</evidence>
<evidence type="ECO:0000256" key="8">
    <source>
        <dbReference type="ARBA" id="ARBA00022801"/>
    </source>
</evidence>
<evidence type="ECO:0000256" key="13">
    <source>
        <dbReference type="ARBA" id="ARBA00074399"/>
    </source>
</evidence>
<evidence type="ECO:0000313" key="16">
    <source>
        <dbReference type="Proteomes" id="UP000178449"/>
    </source>
</evidence>
<evidence type="ECO:0000256" key="9">
    <source>
        <dbReference type="ARBA" id="ARBA00023053"/>
    </source>
</evidence>
<dbReference type="CDD" id="cd01913">
    <property type="entry name" value="protease_HslV"/>
    <property type="match status" value="1"/>
</dbReference>
<dbReference type="HAMAP" id="MF_00248">
    <property type="entry name" value="HslV"/>
    <property type="match status" value="1"/>
</dbReference>
<evidence type="ECO:0000256" key="6">
    <source>
        <dbReference type="ARBA" id="ARBA00022698"/>
    </source>
</evidence>
<dbReference type="SUPFAM" id="SSF56235">
    <property type="entry name" value="N-terminal nucleophile aminohydrolases (Ntn hydrolases)"/>
    <property type="match status" value="1"/>
</dbReference>
<dbReference type="GO" id="GO:0005839">
    <property type="term" value="C:proteasome core complex"/>
    <property type="evidence" value="ECO:0007669"/>
    <property type="project" value="InterPro"/>
</dbReference>
<keyword evidence="6 14" id="KW-0888">Threonine protease</keyword>
<dbReference type="Pfam" id="PF00227">
    <property type="entry name" value="Proteasome"/>
    <property type="match status" value="1"/>
</dbReference>
<keyword evidence="3 14" id="KW-0963">Cytoplasm</keyword>
<evidence type="ECO:0000256" key="5">
    <source>
        <dbReference type="ARBA" id="ARBA00022670"/>
    </source>
</evidence>
<comment type="function">
    <text evidence="14">Protease subunit of a proteasome-like degradation complex believed to be a general protein degrading machinery.</text>
</comment>
<evidence type="ECO:0000256" key="7">
    <source>
        <dbReference type="ARBA" id="ARBA00022723"/>
    </source>
</evidence>
<keyword evidence="9 14" id="KW-0915">Sodium</keyword>
<dbReference type="STRING" id="1817772.A2527_10365"/>
<reference evidence="15 16" key="1">
    <citation type="journal article" date="2016" name="Nat. Commun.">
        <title>Thousands of microbial genomes shed light on interconnected biogeochemical processes in an aquifer system.</title>
        <authorList>
            <person name="Anantharaman K."/>
            <person name="Brown C.T."/>
            <person name="Hug L.A."/>
            <person name="Sharon I."/>
            <person name="Castelle C.J."/>
            <person name="Probst A.J."/>
            <person name="Thomas B.C."/>
            <person name="Singh A."/>
            <person name="Wilkins M.J."/>
            <person name="Karaoz U."/>
            <person name="Brodie E.L."/>
            <person name="Williams K.H."/>
            <person name="Hubbard S.S."/>
            <person name="Banfield J.F."/>
        </authorList>
    </citation>
    <scope>NUCLEOTIDE SEQUENCE [LARGE SCALE GENOMIC DNA]</scope>
</reference>
<sequence length="176" mass="18644">MTTILAVRKGGKLVMAGDGQVTLGNQVMKGKAKKVRTTKNHQVVAGFAGATADAFTLFEKFDAKLEQFNGNLVRAAVELAKDWRTNKMLRNLEALLAVADGESSLLISGNGDVIEPDDGILAIGSGGAYALSAARALVAHSNLSAREIVEASMKIAAEICIYTNDNLQIEEIDSHT</sequence>
<dbReference type="InterPro" id="IPR029055">
    <property type="entry name" value="Ntn_hydrolases_N"/>
</dbReference>
<evidence type="ECO:0000313" key="15">
    <source>
        <dbReference type="EMBL" id="OGG97210.1"/>
    </source>
</evidence>
<dbReference type="FunFam" id="3.60.20.10:FF:000002">
    <property type="entry name" value="ATP-dependent protease subunit HslV"/>
    <property type="match status" value="1"/>
</dbReference>
<dbReference type="PROSITE" id="PS51476">
    <property type="entry name" value="PROTEASOME_BETA_2"/>
    <property type="match status" value="1"/>
</dbReference>
<name>A0A1F6GGI1_9PROT</name>
<dbReference type="Proteomes" id="UP000178449">
    <property type="component" value="Unassembled WGS sequence"/>
</dbReference>
<dbReference type="InterPro" id="IPR001353">
    <property type="entry name" value="Proteasome_sua/b"/>
</dbReference>
<dbReference type="GO" id="GO:0051603">
    <property type="term" value="P:proteolysis involved in protein catabolic process"/>
    <property type="evidence" value="ECO:0007669"/>
    <property type="project" value="InterPro"/>
</dbReference>
<comment type="subcellular location">
    <subcellularLocation>
        <location evidence="1 14">Cytoplasm</location>
    </subcellularLocation>
</comment>